<evidence type="ECO:0000313" key="3">
    <source>
        <dbReference type="EMBL" id="OJI99869.1"/>
    </source>
</evidence>
<feature type="region of interest" description="Disordered" evidence="2">
    <location>
        <begin position="1"/>
        <end position="268"/>
    </location>
</feature>
<feature type="compositionally biased region" description="Low complexity" evidence="2">
    <location>
        <begin position="1"/>
        <end position="12"/>
    </location>
</feature>
<feature type="coiled-coil region" evidence="1">
    <location>
        <begin position="363"/>
        <end position="390"/>
    </location>
</feature>
<accession>A0A1L9PEF5</accession>
<dbReference type="PANTHER" id="PTHR14778:SF2">
    <property type="entry name" value="KINETOCHORE-ASSOCIATED PROTEIN DSN1 HOMOLOG"/>
    <property type="match status" value="1"/>
</dbReference>
<dbReference type="GO" id="GO:0051301">
    <property type="term" value="P:cell division"/>
    <property type="evidence" value="ECO:0007669"/>
    <property type="project" value="InterPro"/>
</dbReference>
<dbReference type="VEuPathDB" id="FungiDB:ASPVEDRAFT_81458"/>
<sequence length="573" mass="63370">MTATVLATTTTQTKRREPLRVLDMAASQARTRHASSAGPGGTGGKGTGRRTRSSLDKQERNDEGVNGDKKRKAEIYDEDIEGFQFSRITNNKKQKASKEAEKPDLPAPEEPAPQSSPRRGRPPKKVEQKPSNVTETKKDPEGAVKRKTRGSARTAPEPEPQPQPRPQTERSTRATRRQDEGGQVPVEKKRKKGRPSKSHEEQPNGFVSPEAPPAGTATIALPMADTPVIQRNREMRGKKSEKGSRRSSLSMRGRRASSLIDSGASNALPHKKVDPAEFYKHIAADGLVEPRRMRQLLIWCGTRAMGDKPSGSRSGDESARLAARVIQEELLKEFGSNSELSNWFSREDTTPPTVVVKKANPKNLQNQEKIRELEEQIQKLQKERHSLNALLRPPSIPRVEPAQKQMPNRHAETPSSEPEKTTHSATANIDLSVLDPSQQHILASIDPDAAKRYQDTQPQAEQTPETTNLPPVTPSSISTRLSRLTSRLAPTLDSFAAGVHDIELYRAMSDTVSSQTLQICAERLEERDTRNALRRLAIAGAEGESEQKDVALRPRPKEDLGPILGALSRVERR</sequence>
<dbReference type="OrthoDB" id="3364649at2759"/>
<evidence type="ECO:0000256" key="1">
    <source>
        <dbReference type="SAM" id="Coils"/>
    </source>
</evidence>
<dbReference type="GO" id="GO:0007059">
    <property type="term" value="P:chromosome segregation"/>
    <property type="evidence" value="ECO:0007669"/>
    <property type="project" value="InterPro"/>
</dbReference>
<dbReference type="GO" id="GO:0000444">
    <property type="term" value="C:MIS12/MIND type complex"/>
    <property type="evidence" value="ECO:0007669"/>
    <property type="project" value="InterPro"/>
</dbReference>
<dbReference type="EMBL" id="KV878127">
    <property type="protein sequence ID" value="OJI99869.1"/>
    <property type="molecule type" value="Genomic_DNA"/>
</dbReference>
<feature type="compositionally biased region" description="Basic and acidic residues" evidence="2">
    <location>
        <begin position="545"/>
        <end position="560"/>
    </location>
</feature>
<dbReference type="GeneID" id="63732556"/>
<dbReference type="RefSeq" id="XP_040665632.1">
    <property type="nucleotide sequence ID" value="XM_040817045.1"/>
</dbReference>
<feature type="region of interest" description="Disordered" evidence="2">
    <location>
        <begin position="393"/>
        <end position="423"/>
    </location>
</feature>
<dbReference type="Pfam" id="PF08202">
    <property type="entry name" value="MIS13"/>
    <property type="match status" value="1"/>
</dbReference>
<evidence type="ECO:0000313" key="4">
    <source>
        <dbReference type="Proteomes" id="UP000184073"/>
    </source>
</evidence>
<feature type="compositionally biased region" description="Basic and acidic residues" evidence="2">
    <location>
        <begin position="167"/>
        <end position="180"/>
    </location>
</feature>
<feature type="compositionally biased region" description="Basic and acidic residues" evidence="2">
    <location>
        <begin position="135"/>
        <end position="144"/>
    </location>
</feature>
<dbReference type="STRING" id="1036611.A0A1L9PEF5"/>
<feature type="region of interest" description="Disordered" evidence="2">
    <location>
        <begin position="452"/>
        <end position="476"/>
    </location>
</feature>
<dbReference type="AlphaFoldDB" id="A0A1L9PEF5"/>
<feature type="compositionally biased region" description="Basic and acidic residues" evidence="2">
    <location>
        <begin position="409"/>
        <end position="422"/>
    </location>
</feature>
<keyword evidence="1" id="KW-0175">Coiled coil</keyword>
<evidence type="ECO:0000256" key="2">
    <source>
        <dbReference type="SAM" id="MobiDB-lite"/>
    </source>
</evidence>
<name>A0A1L9PEF5_ASPVE</name>
<dbReference type="Proteomes" id="UP000184073">
    <property type="component" value="Unassembled WGS sequence"/>
</dbReference>
<feature type="compositionally biased region" description="Basic and acidic residues" evidence="2">
    <location>
        <begin position="53"/>
        <end position="75"/>
    </location>
</feature>
<gene>
    <name evidence="3" type="ORF">ASPVEDRAFT_81458</name>
</gene>
<dbReference type="PANTHER" id="PTHR14778">
    <property type="entry name" value="KINETOCHORE-ASSOCIATED PROTEIN DSN1 HOMOLOG"/>
    <property type="match status" value="1"/>
</dbReference>
<keyword evidence="4" id="KW-1185">Reference proteome</keyword>
<reference evidence="4" key="1">
    <citation type="journal article" date="2017" name="Genome Biol.">
        <title>Comparative genomics reveals high biological diversity and specific adaptations in the industrially and medically important fungal genus Aspergillus.</title>
        <authorList>
            <person name="de Vries R.P."/>
            <person name="Riley R."/>
            <person name="Wiebenga A."/>
            <person name="Aguilar-Osorio G."/>
            <person name="Amillis S."/>
            <person name="Uchima C.A."/>
            <person name="Anderluh G."/>
            <person name="Asadollahi M."/>
            <person name="Askin M."/>
            <person name="Barry K."/>
            <person name="Battaglia E."/>
            <person name="Bayram O."/>
            <person name="Benocci T."/>
            <person name="Braus-Stromeyer S.A."/>
            <person name="Caldana C."/>
            <person name="Canovas D."/>
            <person name="Cerqueira G.C."/>
            <person name="Chen F."/>
            <person name="Chen W."/>
            <person name="Choi C."/>
            <person name="Clum A."/>
            <person name="Dos Santos R.A."/>
            <person name="Damasio A.R."/>
            <person name="Diallinas G."/>
            <person name="Emri T."/>
            <person name="Fekete E."/>
            <person name="Flipphi M."/>
            <person name="Freyberg S."/>
            <person name="Gallo A."/>
            <person name="Gournas C."/>
            <person name="Habgood R."/>
            <person name="Hainaut M."/>
            <person name="Harispe M.L."/>
            <person name="Henrissat B."/>
            <person name="Hilden K.S."/>
            <person name="Hope R."/>
            <person name="Hossain A."/>
            <person name="Karabika E."/>
            <person name="Karaffa L."/>
            <person name="Karanyi Z."/>
            <person name="Krasevec N."/>
            <person name="Kuo A."/>
            <person name="Kusch H."/>
            <person name="LaButti K."/>
            <person name="Lagendijk E.L."/>
            <person name="Lapidus A."/>
            <person name="Levasseur A."/>
            <person name="Lindquist E."/>
            <person name="Lipzen A."/>
            <person name="Logrieco A.F."/>
            <person name="MacCabe A."/>
            <person name="Maekelae M.R."/>
            <person name="Malavazi I."/>
            <person name="Melin P."/>
            <person name="Meyer V."/>
            <person name="Mielnichuk N."/>
            <person name="Miskei M."/>
            <person name="Molnar A.P."/>
            <person name="Mule G."/>
            <person name="Ngan C.Y."/>
            <person name="Orejas M."/>
            <person name="Orosz E."/>
            <person name="Ouedraogo J.P."/>
            <person name="Overkamp K.M."/>
            <person name="Park H.-S."/>
            <person name="Perrone G."/>
            <person name="Piumi F."/>
            <person name="Punt P.J."/>
            <person name="Ram A.F."/>
            <person name="Ramon A."/>
            <person name="Rauscher S."/>
            <person name="Record E."/>
            <person name="Riano-Pachon D.M."/>
            <person name="Robert V."/>
            <person name="Roehrig J."/>
            <person name="Ruller R."/>
            <person name="Salamov A."/>
            <person name="Salih N.S."/>
            <person name="Samson R.A."/>
            <person name="Sandor E."/>
            <person name="Sanguinetti M."/>
            <person name="Schuetze T."/>
            <person name="Sepcic K."/>
            <person name="Shelest E."/>
            <person name="Sherlock G."/>
            <person name="Sophianopoulou V."/>
            <person name="Squina F.M."/>
            <person name="Sun H."/>
            <person name="Susca A."/>
            <person name="Todd R.B."/>
            <person name="Tsang A."/>
            <person name="Unkles S.E."/>
            <person name="van de Wiele N."/>
            <person name="van Rossen-Uffink D."/>
            <person name="Oliveira J.V."/>
            <person name="Vesth T.C."/>
            <person name="Visser J."/>
            <person name="Yu J.-H."/>
            <person name="Zhou M."/>
            <person name="Andersen M.R."/>
            <person name="Archer D.B."/>
            <person name="Baker S.E."/>
            <person name="Benoit I."/>
            <person name="Brakhage A.A."/>
            <person name="Braus G.H."/>
            <person name="Fischer R."/>
            <person name="Frisvad J.C."/>
            <person name="Goldman G.H."/>
            <person name="Houbraken J."/>
            <person name="Oakley B."/>
            <person name="Pocsi I."/>
            <person name="Scazzocchio C."/>
            <person name="Seiboth B."/>
            <person name="vanKuyk P.A."/>
            <person name="Wortman J."/>
            <person name="Dyer P.S."/>
            <person name="Grigoriev I.V."/>
        </authorList>
    </citation>
    <scope>NUCLEOTIDE SEQUENCE [LARGE SCALE GENOMIC DNA]</scope>
    <source>
        <strain evidence="4">CBS 583.65</strain>
    </source>
</reference>
<feature type="region of interest" description="Disordered" evidence="2">
    <location>
        <begin position="542"/>
        <end position="573"/>
    </location>
</feature>
<feature type="compositionally biased region" description="Basic and acidic residues" evidence="2">
    <location>
        <begin position="231"/>
        <end position="244"/>
    </location>
</feature>
<feature type="compositionally biased region" description="Low complexity" evidence="2">
    <location>
        <begin position="455"/>
        <end position="467"/>
    </location>
</feature>
<dbReference type="InterPro" id="IPR013218">
    <property type="entry name" value="Dsn1/Mis13"/>
</dbReference>
<proteinExistence type="predicted"/>
<protein>
    <submittedName>
        <fullName evidence="3">Uncharacterized protein</fullName>
    </submittedName>
</protein>
<organism evidence="3 4">
    <name type="scientific">Aspergillus versicolor CBS 583.65</name>
    <dbReference type="NCBI Taxonomy" id="1036611"/>
    <lineage>
        <taxon>Eukaryota</taxon>
        <taxon>Fungi</taxon>
        <taxon>Dikarya</taxon>
        <taxon>Ascomycota</taxon>
        <taxon>Pezizomycotina</taxon>
        <taxon>Eurotiomycetes</taxon>
        <taxon>Eurotiomycetidae</taxon>
        <taxon>Eurotiales</taxon>
        <taxon>Aspergillaceae</taxon>
        <taxon>Aspergillus</taxon>
        <taxon>Aspergillus subgen. Nidulantes</taxon>
    </lineage>
</organism>